<gene>
    <name evidence="1" type="ORF">HEB94_001669</name>
</gene>
<evidence type="ECO:0000313" key="1">
    <source>
        <dbReference type="EMBL" id="MBE1604821.1"/>
    </source>
</evidence>
<comment type="caution">
    <text evidence="1">The sequence shown here is derived from an EMBL/GenBank/DDBJ whole genome shotgun (WGS) entry which is preliminary data.</text>
</comment>
<dbReference type="EMBL" id="JADBEM010000001">
    <property type="protein sequence ID" value="MBE1604821.1"/>
    <property type="molecule type" value="Genomic_DNA"/>
</dbReference>
<dbReference type="Proteomes" id="UP000638648">
    <property type="component" value="Unassembled WGS sequence"/>
</dbReference>
<dbReference type="RefSeq" id="WP_192749275.1">
    <property type="nucleotide sequence ID" value="NZ_BAABJL010000316.1"/>
</dbReference>
<dbReference type="AlphaFoldDB" id="A0A927MQ43"/>
<evidence type="ECO:0000313" key="2">
    <source>
        <dbReference type="Proteomes" id="UP000638648"/>
    </source>
</evidence>
<protein>
    <submittedName>
        <fullName evidence="1">Uncharacterized protein</fullName>
    </submittedName>
</protein>
<proteinExistence type="predicted"/>
<keyword evidence="2" id="KW-1185">Reference proteome</keyword>
<name>A0A927MQ43_9ACTN</name>
<reference evidence="1" key="1">
    <citation type="submission" date="2020-10" db="EMBL/GenBank/DDBJ databases">
        <title>Sequencing the genomes of 1000 actinobacteria strains.</title>
        <authorList>
            <person name="Klenk H.-P."/>
        </authorList>
    </citation>
    <scope>NUCLEOTIDE SEQUENCE</scope>
    <source>
        <strain evidence="1">DSM 45354</strain>
    </source>
</reference>
<organism evidence="1 2">
    <name type="scientific">Actinopolymorpha pittospori</name>
    <dbReference type="NCBI Taxonomy" id="648752"/>
    <lineage>
        <taxon>Bacteria</taxon>
        <taxon>Bacillati</taxon>
        <taxon>Actinomycetota</taxon>
        <taxon>Actinomycetes</taxon>
        <taxon>Propionibacteriales</taxon>
        <taxon>Actinopolymorphaceae</taxon>
        <taxon>Actinopolymorpha</taxon>
    </lineage>
</organism>
<sequence>MRYPPFQEFILHDRYRKYPRRIIDRARAASERRLADLVASSEQARGMAW</sequence>
<accession>A0A927MQ43</accession>